<accession>A0AA40DFQ9</accession>
<organism evidence="4 5">
    <name type="scientific">Apiosordaria backusii</name>
    <dbReference type="NCBI Taxonomy" id="314023"/>
    <lineage>
        <taxon>Eukaryota</taxon>
        <taxon>Fungi</taxon>
        <taxon>Dikarya</taxon>
        <taxon>Ascomycota</taxon>
        <taxon>Pezizomycotina</taxon>
        <taxon>Sordariomycetes</taxon>
        <taxon>Sordariomycetidae</taxon>
        <taxon>Sordariales</taxon>
        <taxon>Lasiosphaeriaceae</taxon>
        <taxon>Apiosordaria</taxon>
    </lineage>
</organism>
<feature type="region of interest" description="Disordered" evidence="3">
    <location>
        <begin position="1"/>
        <end position="41"/>
    </location>
</feature>
<dbReference type="EMBL" id="JAUKTV010000029">
    <property type="protein sequence ID" value="KAK0701390.1"/>
    <property type="molecule type" value="Genomic_DNA"/>
</dbReference>
<reference evidence="4" key="1">
    <citation type="submission" date="2023-06" db="EMBL/GenBank/DDBJ databases">
        <title>Genome-scale phylogeny and comparative genomics of the fungal order Sordariales.</title>
        <authorList>
            <consortium name="Lawrence Berkeley National Laboratory"/>
            <person name="Hensen N."/>
            <person name="Bonometti L."/>
            <person name="Westerberg I."/>
            <person name="Brannstrom I.O."/>
            <person name="Guillou S."/>
            <person name="Cros-Aarteil S."/>
            <person name="Calhoun S."/>
            <person name="Haridas S."/>
            <person name="Kuo A."/>
            <person name="Mondo S."/>
            <person name="Pangilinan J."/>
            <person name="Riley R."/>
            <person name="Labutti K."/>
            <person name="Andreopoulos B."/>
            <person name="Lipzen A."/>
            <person name="Chen C."/>
            <person name="Yanf M."/>
            <person name="Daum C."/>
            <person name="Ng V."/>
            <person name="Clum A."/>
            <person name="Steindorff A."/>
            <person name="Ohm R."/>
            <person name="Martin F."/>
            <person name="Silar P."/>
            <person name="Natvig D."/>
            <person name="Lalanne C."/>
            <person name="Gautier V."/>
            <person name="Ament-Velasquez S.L."/>
            <person name="Kruys A."/>
            <person name="Hutchinson M.I."/>
            <person name="Powell A.J."/>
            <person name="Barry K."/>
            <person name="Miller A.N."/>
            <person name="Grigoriev I.V."/>
            <person name="Debuchy R."/>
            <person name="Gladieux P."/>
            <person name="Thoren M.H."/>
            <person name="Johannesson H."/>
        </authorList>
    </citation>
    <scope>NUCLEOTIDE SEQUENCE</scope>
    <source>
        <strain evidence="4">CBS 540.89</strain>
    </source>
</reference>
<proteinExistence type="predicted"/>
<gene>
    <name evidence="4" type="ORF">B0T21DRAFT_432634</name>
</gene>
<feature type="compositionally biased region" description="Low complexity" evidence="3">
    <location>
        <begin position="12"/>
        <end position="27"/>
    </location>
</feature>
<dbReference type="GO" id="GO:0004540">
    <property type="term" value="F:RNA nuclease activity"/>
    <property type="evidence" value="ECO:0007669"/>
    <property type="project" value="InterPro"/>
</dbReference>
<sequence>MKHVDENPAGGTSSSVTRTSVSNSPSSYAAITTTGHHERPGSRIVVREKSKRDDPDPVGFVVSSLASQGFSAFLRAQNNRTDPYIPVSALEQQLLQAPHEQPHITHSPVGRIPYPHFFCNYPEWFPNLTTSSSRERYLYPIVKRRTGFLNNDGRSPGLVRVLYYLPDSERDEYDVLYHPAGSRLFKQAQKIDGDQLDRRTRMDILRIWAEWLD</sequence>
<keyword evidence="5" id="KW-1185">Reference proteome</keyword>
<dbReference type="SUPFAM" id="SSF53933">
    <property type="entry name" value="Microbial ribonucleases"/>
    <property type="match status" value="1"/>
</dbReference>
<evidence type="ECO:0000256" key="3">
    <source>
        <dbReference type="SAM" id="MobiDB-lite"/>
    </source>
</evidence>
<name>A0AA40DFQ9_9PEZI</name>
<dbReference type="GO" id="GO:0016787">
    <property type="term" value="F:hydrolase activity"/>
    <property type="evidence" value="ECO:0007669"/>
    <property type="project" value="UniProtKB-KW"/>
</dbReference>
<evidence type="ECO:0000313" key="4">
    <source>
        <dbReference type="EMBL" id="KAK0701390.1"/>
    </source>
</evidence>
<dbReference type="AlphaFoldDB" id="A0AA40DFQ9"/>
<keyword evidence="2" id="KW-0378">Hydrolase</keyword>
<dbReference type="GO" id="GO:0003723">
    <property type="term" value="F:RNA binding"/>
    <property type="evidence" value="ECO:0007669"/>
    <property type="project" value="InterPro"/>
</dbReference>
<comment type="caution">
    <text evidence="4">The sequence shown here is derived from an EMBL/GenBank/DDBJ whole genome shotgun (WGS) entry which is preliminary data.</text>
</comment>
<protein>
    <submittedName>
        <fullName evidence="4">Uncharacterized protein</fullName>
    </submittedName>
</protein>
<evidence type="ECO:0000313" key="5">
    <source>
        <dbReference type="Proteomes" id="UP001172159"/>
    </source>
</evidence>
<evidence type="ECO:0000256" key="1">
    <source>
        <dbReference type="ARBA" id="ARBA00022722"/>
    </source>
</evidence>
<dbReference type="Proteomes" id="UP001172159">
    <property type="component" value="Unassembled WGS sequence"/>
</dbReference>
<evidence type="ECO:0000256" key="2">
    <source>
        <dbReference type="ARBA" id="ARBA00022801"/>
    </source>
</evidence>
<keyword evidence="1" id="KW-0540">Nuclease</keyword>
<dbReference type="InterPro" id="IPR016191">
    <property type="entry name" value="Ribonuclease/ribotoxin"/>
</dbReference>